<feature type="region of interest" description="Disordered" evidence="1">
    <location>
        <begin position="209"/>
        <end position="282"/>
    </location>
</feature>
<evidence type="ECO:0000313" key="2">
    <source>
        <dbReference type="EMBL" id="KEQ72792.1"/>
    </source>
</evidence>
<feature type="compositionally biased region" description="Polar residues" evidence="1">
    <location>
        <begin position="213"/>
        <end position="252"/>
    </location>
</feature>
<dbReference type="GeneID" id="25416917"/>
<keyword evidence="3" id="KW-1185">Reference proteome</keyword>
<dbReference type="HOGENOM" id="CLU_826347_0_0_1"/>
<dbReference type="AlphaFoldDB" id="A0A074WSP8"/>
<organism evidence="2 3">
    <name type="scientific">Aureobasidium namibiae CBS 147.97</name>
    <dbReference type="NCBI Taxonomy" id="1043004"/>
    <lineage>
        <taxon>Eukaryota</taxon>
        <taxon>Fungi</taxon>
        <taxon>Dikarya</taxon>
        <taxon>Ascomycota</taxon>
        <taxon>Pezizomycotina</taxon>
        <taxon>Dothideomycetes</taxon>
        <taxon>Dothideomycetidae</taxon>
        <taxon>Dothideales</taxon>
        <taxon>Saccotheciaceae</taxon>
        <taxon>Aureobasidium</taxon>
    </lineage>
</organism>
<feature type="region of interest" description="Disordered" evidence="1">
    <location>
        <begin position="52"/>
        <end position="85"/>
    </location>
</feature>
<evidence type="ECO:0000256" key="1">
    <source>
        <dbReference type="SAM" id="MobiDB-lite"/>
    </source>
</evidence>
<feature type="compositionally biased region" description="Polar residues" evidence="1">
    <location>
        <begin position="23"/>
        <end position="35"/>
    </location>
</feature>
<feature type="region of interest" description="Disordered" evidence="1">
    <location>
        <begin position="148"/>
        <end position="192"/>
    </location>
</feature>
<feature type="compositionally biased region" description="Basic and acidic residues" evidence="1">
    <location>
        <begin position="322"/>
        <end position="336"/>
    </location>
</feature>
<dbReference type="EMBL" id="KL584710">
    <property type="protein sequence ID" value="KEQ72792.1"/>
    <property type="molecule type" value="Genomic_DNA"/>
</dbReference>
<feature type="compositionally biased region" description="Polar residues" evidence="1">
    <location>
        <begin position="58"/>
        <end position="82"/>
    </location>
</feature>
<evidence type="ECO:0000313" key="3">
    <source>
        <dbReference type="Proteomes" id="UP000027730"/>
    </source>
</evidence>
<feature type="region of interest" description="Disordered" evidence="1">
    <location>
        <begin position="317"/>
        <end position="336"/>
    </location>
</feature>
<gene>
    <name evidence="2" type="ORF">M436DRAFT_82071</name>
</gene>
<dbReference type="Proteomes" id="UP000027730">
    <property type="component" value="Unassembled WGS sequence"/>
</dbReference>
<dbReference type="RefSeq" id="XP_013427215.1">
    <property type="nucleotide sequence ID" value="XM_013571761.1"/>
</dbReference>
<protein>
    <submittedName>
        <fullName evidence="2">Uncharacterized protein</fullName>
    </submittedName>
</protein>
<feature type="region of interest" description="Disordered" evidence="1">
    <location>
        <begin position="121"/>
        <end position="140"/>
    </location>
</feature>
<feature type="compositionally biased region" description="Polar residues" evidence="1">
    <location>
        <begin position="148"/>
        <end position="162"/>
    </location>
</feature>
<accession>A0A074WSP8</accession>
<proteinExistence type="predicted"/>
<sequence length="336" mass="36796">MAPPTKNHINYSRPFDLSRSGHSDNTSSTQDNKMELSTNNQTNTASSLAHNKNHENTSKTMANQTNKGPIIVSSSNHSNQIASYPPLHQMNNFHITSTLPRQSHHSITPTPLRQNTTAASLSQFDSGSGGSIASPNTPLIQHKTNTTFSYQTNHDGPSSSLHRTGGEGIGGSGNAGVSSSQHFKPANPTPYPAINSAWNQNIIVGNHNLKSHLPSQSTDKPTRQARSNPSSPQNMDQGNHRSIPTPITNRIPNTHAKNHSSLTDLPKKSTKPSRPTVDPRYDPNLTLAQRLEASTELPLAPFSGYEWKSENEYVNMTSWQPPDRHSEGWRQRDSEG</sequence>
<reference evidence="2 3" key="1">
    <citation type="journal article" date="2014" name="BMC Genomics">
        <title>Genome sequencing of four Aureobasidium pullulans varieties: biotechnological potential, stress tolerance, and description of new species.</title>
        <authorList>
            <person name="Gostin Ar C."/>
            <person name="Ohm R.A."/>
            <person name="Kogej T."/>
            <person name="Sonjak S."/>
            <person name="Turk M."/>
            <person name="Zajc J."/>
            <person name="Zalar P."/>
            <person name="Grube M."/>
            <person name="Sun H."/>
            <person name="Han J."/>
            <person name="Sharma A."/>
            <person name="Chiniquy J."/>
            <person name="Ngan C.Y."/>
            <person name="Lipzen A."/>
            <person name="Barry K."/>
            <person name="Grigoriev I.V."/>
            <person name="Gunde-Cimerman N."/>
        </authorList>
    </citation>
    <scope>NUCLEOTIDE SEQUENCE [LARGE SCALE GENOMIC DNA]</scope>
    <source>
        <strain evidence="2 3">CBS 147.97</strain>
    </source>
</reference>
<feature type="region of interest" description="Disordered" evidence="1">
    <location>
        <begin position="1"/>
        <end position="35"/>
    </location>
</feature>
<name>A0A074WSP8_9PEZI</name>